<dbReference type="SUPFAM" id="SSF51445">
    <property type="entry name" value="(Trans)glycosidases"/>
    <property type="match status" value="1"/>
</dbReference>
<evidence type="ECO:0000256" key="2">
    <source>
        <dbReference type="ARBA" id="ARBA00012755"/>
    </source>
</evidence>
<dbReference type="PANTHER" id="PTHR35273:SF2">
    <property type="entry name" value="ALPHA-GALACTOSIDASE"/>
    <property type="match status" value="1"/>
</dbReference>
<feature type="domain" description="Glycoside-hydrolase family GH114 TIM-barrel" evidence="3">
    <location>
        <begin position="19"/>
        <end position="237"/>
    </location>
</feature>
<dbReference type="InterPro" id="IPR004352">
    <property type="entry name" value="GH114_TIM-barrel"/>
</dbReference>
<dbReference type="AlphaFoldDB" id="A0AAD5UA62"/>
<organism evidence="4 5">
    <name type="scientific">Boothiomyces macroporosus</name>
    <dbReference type="NCBI Taxonomy" id="261099"/>
    <lineage>
        <taxon>Eukaryota</taxon>
        <taxon>Fungi</taxon>
        <taxon>Fungi incertae sedis</taxon>
        <taxon>Chytridiomycota</taxon>
        <taxon>Chytridiomycota incertae sedis</taxon>
        <taxon>Chytridiomycetes</taxon>
        <taxon>Rhizophydiales</taxon>
        <taxon>Terramycetaceae</taxon>
        <taxon>Boothiomyces</taxon>
    </lineage>
</organism>
<reference evidence="4" key="1">
    <citation type="submission" date="2020-05" db="EMBL/GenBank/DDBJ databases">
        <title>Phylogenomic resolution of chytrid fungi.</title>
        <authorList>
            <person name="Stajich J.E."/>
            <person name="Amses K."/>
            <person name="Simmons R."/>
            <person name="Seto K."/>
            <person name="Myers J."/>
            <person name="Bonds A."/>
            <person name="Quandt C.A."/>
            <person name="Barry K."/>
            <person name="Liu P."/>
            <person name="Grigoriev I."/>
            <person name="Longcore J.E."/>
            <person name="James T.Y."/>
        </authorList>
    </citation>
    <scope>NUCLEOTIDE SEQUENCE</scope>
    <source>
        <strain evidence="4">PLAUS21</strain>
    </source>
</reference>
<dbReference type="EC" id="3.2.1.22" evidence="2"/>
<gene>
    <name evidence="4" type="ORF">HK103_001623</name>
</gene>
<evidence type="ECO:0000313" key="5">
    <source>
        <dbReference type="Proteomes" id="UP001210925"/>
    </source>
</evidence>
<keyword evidence="5" id="KW-1185">Reference proteome</keyword>
<comment type="caution">
    <text evidence="4">The sequence shown here is derived from an EMBL/GenBank/DDBJ whole genome shotgun (WGS) entry which is preliminary data.</text>
</comment>
<comment type="catalytic activity">
    <reaction evidence="1">
        <text>Hydrolysis of terminal, non-reducing alpha-D-galactose residues in alpha-D-galactosides, including galactose oligosaccharides, galactomannans and galactolipids.</text>
        <dbReference type="EC" id="3.2.1.22"/>
    </reaction>
</comment>
<dbReference type="InterPro" id="IPR013785">
    <property type="entry name" value="Aldolase_TIM"/>
</dbReference>
<evidence type="ECO:0000259" key="3">
    <source>
        <dbReference type="Pfam" id="PF03537"/>
    </source>
</evidence>
<accession>A0AAD5UA62</accession>
<protein>
    <recommendedName>
        <fullName evidence="2">alpha-galactosidase</fullName>
        <ecNumber evidence="2">3.2.1.22</ecNumber>
    </recommendedName>
</protein>
<dbReference type="Gene3D" id="3.20.20.70">
    <property type="entry name" value="Aldolase class I"/>
    <property type="match status" value="1"/>
</dbReference>
<dbReference type="GO" id="GO:0004557">
    <property type="term" value="F:alpha-galactosidase activity"/>
    <property type="evidence" value="ECO:0007669"/>
    <property type="project" value="UniProtKB-EC"/>
</dbReference>
<proteinExistence type="predicted"/>
<dbReference type="PANTHER" id="PTHR35273">
    <property type="entry name" value="ALPHA-1,4 POLYGALACTOSAMINIDASE, PUTATIVE (AFU_ORTHOLOGUE AFUA_3G07890)-RELATED"/>
    <property type="match status" value="1"/>
</dbReference>
<dbReference type="InterPro" id="IPR017853">
    <property type="entry name" value="GH"/>
</dbReference>
<dbReference type="EMBL" id="JADGKB010000145">
    <property type="protein sequence ID" value="KAJ3252317.1"/>
    <property type="molecule type" value="Genomic_DNA"/>
</dbReference>
<sequence length="272" mass="30214">MFYLFGLVSSYWKPTAGTTWQIQLKDCANVNTSYSVAAYDIDLFDTPDSTFSLLKSRGTKIICYFSAGSFENWRADAGNFTSDMYGNGLNGWPGEFWLDTTNSKVRNIMVNRMQYAQQRGCDAVDPDNVDGYNQQTGFSLTYQTQLDYNTFLANTAHDLGMGVGLKNDLGQITDLVNVFDFQVNEQCFQMGECNKLLPFINANKPVFGIEYQGDPSAVCPTANQDNFSTLFKGLDLTGPSTQCFGPYSKAATPTSGSVEKFFSLYLLCLAFL</sequence>
<evidence type="ECO:0000313" key="4">
    <source>
        <dbReference type="EMBL" id="KAJ3252317.1"/>
    </source>
</evidence>
<evidence type="ECO:0000256" key="1">
    <source>
        <dbReference type="ARBA" id="ARBA00001255"/>
    </source>
</evidence>
<name>A0AAD5UA62_9FUNG</name>
<dbReference type="Proteomes" id="UP001210925">
    <property type="component" value="Unassembled WGS sequence"/>
</dbReference>
<dbReference type="Pfam" id="PF03537">
    <property type="entry name" value="Glyco_hydro_114"/>
    <property type="match status" value="1"/>
</dbReference>